<reference evidence="2 3" key="1">
    <citation type="submission" date="2021-06" db="EMBL/GenBank/DDBJ databases">
        <authorList>
            <person name="Kallberg Y."/>
            <person name="Tangrot J."/>
            <person name="Rosling A."/>
        </authorList>
    </citation>
    <scope>NUCLEOTIDE SEQUENCE [LARGE SCALE GENOMIC DNA]</scope>
    <source>
        <strain evidence="2 3">120-4 pot B 10/14</strain>
    </source>
</reference>
<evidence type="ECO:0000313" key="2">
    <source>
        <dbReference type="EMBL" id="CAG8842644.1"/>
    </source>
</evidence>
<proteinExistence type="predicted"/>
<dbReference type="EMBL" id="CAJVQB010069672">
    <property type="protein sequence ID" value="CAG8842644.1"/>
    <property type="molecule type" value="Genomic_DNA"/>
</dbReference>
<dbReference type="Proteomes" id="UP000789901">
    <property type="component" value="Unassembled WGS sequence"/>
</dbReference>
<organism evidence="2 3">
    <name type="scientific">Gigaspora margarita</name>
    <dbReference type="NCBI Taxonomy" id="4874"/>
    <lineage>
        <taxon>Eukaryota</taxon>
        <taxon>Fungi</taxon>
        <taxon>Fungi incertae sedis</taxon>
        <taxon>Mucoromycota</taxon>
        <taxon>Glomeromycotina</taxon>
        <taxon>Glomeromycetes</taxon>
        <taxon>Diversisporales</taxon>
        <taxon>Gigasporaceae</taxon>
        <taxon>Gigaspora</taxon>
    </lineage>
</organism>
<sequence>EVSLDQHEDENEINNNQMDRQAIHNELLKYAKSENIEEENIPELSTIQNWLHSYAHIFKQKATDNELE</sequence>
<comment type="caution">
    <text evidence="2">The sequence shown here is derived from an EMBL/GenBank/DDBJ whole genome shotgun (WGS) entry which is preliminary data.</text>
</comment>
<evidence type="ECO:0000313" key="3">
    <source>
        <dbReference type="Proteomes" id="UP000789901"/>
    </source>
</evidence>
<evidence type="ECO:0000256" key="1">
    <source>
        <dbReference type="SAM" id="MobiDB-lite"/>
    </source>
</evidence>
<gene>
    <name evidence="2" type="ORF">GMARGA_LOCUS36097</name>
</gene>
<name>A0ABN7WWS6_GIGMA</name>
<protein>
    <submittedName>
        <fullName evidence="2">3358_t:CDS:1</fullName>
    </submittedName>
</protein>
<feature type="region of interest" description="Disordered" evidence="1">
    <location>
        <begin position="1"/>
        <end position="21"/>
    </location>
</feature>
<feature type="non-terminal residue" evidence="2">
    <location>
        <position position="1"/>
    </location>
</feature>
<keyword evidence="3" id="KW-1185">Reference proteome</keyword>
<accession>A0ABN7WWS6</accession>